<evidence type="ECO:0000256" key="1">
    <source>
        <dbReference type="ARBA" id="ARBA00007992"/>
    </source>
</evidence>
<evidence type="ECO:0000256" key="5">
    <source>
        <dbReference type="ARBA" id="ARBA00023033"/>
    </source>
</evidence>
<evidence type="ECO:0000259" key="6">
    <source>
        <dbReference type="Pfam" id="PF01494"/>
    </source>
</evidence>
<evidence type="ECO:0000313" key="8">
    <source>
        <dbReference type="Proteomes" id="UP001373714"/>
    </source>
</evidence>
<dbReference type="GO" id="GO:0071949">
    <property type="term" value="F:FAD binding"/>
    <property type="evidence" value="ECO:0007669"/>
    <property type="project" value="InterPro"/>
</dbReference>
<dbReference type="Proteomes" id="UP001373714">
    <property type="component" value="Unassembled WGS sequence"/>
</dbReference>
<evidence type="ECO:0000256" key="4">
    <source>
        <dbReference type="ARBA" id="ARBA00023002"/>
    </source>
</evidence>
<feature type="domain" description="FAD-binding" evidence="6">
    <location>
        <begin position="6"/>
        <end position="176"/>
    </location>
</feature>
<keyword evidence="8" id="KW-1185">Reference proteome</keyword>
<dbReference type="EMBL" id="JAVHNS010000002">
    <property type="protein sequence ID" value="KAK6362368.1"/>
    <property type="molecule type" value="Genomic_DNA"/>
</dbReference>
<dbReference type="InterPro" id="IPR036188">
    <property type="entry name" value="FAD/NAD-bd_sf"/>
</dbReference>
<keyword evidence="3" id="KW-0274">FAD</keyword>
<dbReference type="PANTHER" id="PTHR13789:SF309">
    <property type="entry name" value="PUTATIVE (AFU_ORTHOLOGUE AFUA_6G14510)-RELATED"/>
    <property type="match status" value="1"/>
</dbReference>
<comment type="caution">
    <text evidence="7">The sequence shown here is derived from an EMBL/GenBank/DDBJ whole genome shotgun (WGS) entry which is preliminary data.</text>
</comment>
<dbReference type="PRINTS" id="PR00420">
    <property type="entry name" value="RNGMNOXGNASE"/>
</dbReference>
<dbReference type="SUPFAM" id="SSF51905">
    <property type="entry name" value="FAD/NAD(P)-binding domain"/>
    <property type="match status" value="1"/>
</dbReference>
<evidence type="ECO:0000256" key="2">
    <source>
        <dbReference type="ARBA" id="ARBA00022630"/>
    </source>
</evidence>
<organism evidence="7 8">
    <name type="scientific">Orbilia blumenaviensis</name>
    <dbReference type="NCBI Taxonomy" id="1796055"/>
    <lineage>
        <taxon>Eukaryota</taxon>
        <taxon>Fungi</taxon>
        <taxon>Dikarya</taxon>
        <taxon>Ascomycota</taxon>
        <taxon>Pezizomycotina</taxon>
        <taxon>Orbiliomycetes</taxon>
        <taxon>Orbiliales</taxon>
        <taxon>Orbiliaceae</taxon>
        <taxon>Orbilia</taxon>
    </lineage>
</organism>
<protein>
    <recommendedName>
        <fullName evidence="6">FAD-binding domain-containing protein</fullName>
    </recommendedName>
</protein>
<dbReference type="InterPro" id="IPR002938">
    <property type="entry name" value="FAD-bd"/>
</dbReference>
<gene>
    <name evidence="7" type="ORF">TWF730_006060</name>
</gene>
<evidence type="ECO:0000313" key="7">
    <source>
        <dbReference type="EMBL" id="KAK6362368.1"/>
    </source>
</evidence>
<keyword evidence="5" id="KW-0503">Monooxygenase</keyword>
<dbReference type="Pfam" id="PF01494">
    <property type="entry name" value="FAD_binding_3"/>
    <property type="match status" value="2"/>
</dbReference>
<dbReference type="InterPro" id="IPR050493">
    <property type="entry name" value="FAD-dep_Monooxygenase_BioMet"/>
</dbReference>
<keyword evidence="2" id="KW-0285">Flavoprotein</keyword>
<accession>A0AAV9VMA2</accession>
<keyword evidence="4" id="KW-0560">Oxidoreductase</keyword>
<sequence length="364" mass="40011">MADLFHVLIVGAGSASLTAAILLHKTLSKHNVAFRISIFEIRPGLSVLGGAINLTPNDVNLLNHIGVFKDLETLGCSVKTIEILSSRTLTSLGNLTFGDVNRYGANSLRIARKDLQAALFAKVAALGIGVSFSKQLEIIEQTPDNITAVLFDGTRVVGDILLGCDGTHSAVRRCIDPHRKPVYAGLSNTYSYVDPGDLPSLPIKDTSAIVQYRVGSLLLTWSTPSRSEKLFWAAVMEVTEPEDLSKDGWKAMGQDVAMVKQRVNDTYCSERDPQMGFFAELLEQTKDDVYFYPVWRLETSEKWWQGRYLLLGDAAHAMPPLAQGVGLALEDVALLDKMLNAHIETAKSDNERSVDMKGVLWEDM</sequence>
<evidence type="ECO:0000256" key="3">
    <source>
        <dbReference type="ARBA" id="ARBA00022827"/>
    </source>
</evidence>
<reference evidence="7 8" key="1">
    <citation type="submission" date="2019-10" db="EMBL/GenBank/DDBJ databases">
        <authorList>
            <person name="Palmer J.M."/>
        </authorList>
    </citation>
    <scope>NUCLEOTIDE SEQUENCE [LARGE SCALE GENOMIC DNA]</scope>
    <source>
        <strain evidence="7 8">TWF730</strain>
    </source>
</reference>
<feature type="domain" description="FAD-binding" evidence="6">
    <location>
        <begin position="299"/>
        <end position="348"/>
    </location>
</feature>
<name>A0AAV9VMA2_9PEZI</name>
<dbReference type="GO" id="GO:0004497">
    <property type="term" value="F:monooxygenase activity"/>
    <property type="evidence" value="ECO:0007669"/>
    <property type="project" value="UniProtKB-KW"/>
</dbReference>
<dbReference type="Gene3D" id="3.50.50.60">
    <property type="entry name" value="FAD/NAD(P)-binding domain"/>
    <property type="match status" value="1"/>
</dbReference>
<dbReference type="PANTHER" id="PTHR13789">
    <property type="entry name" value="MONOOXYGENASE"/>
    <property type="match status" value="1"/>
</dbReference>
<dbReference type="AlphaFoldDB" id="A0AAV9VMA2"/>
<comment type="similarity">
    <text evidence="1">Belongs to the paxM FAD-dependent monooxygenase family.</text>
</comment>
<proteinExistence type="inferred from homology"/>